<evidence type="ECO:0000256" key="1">
    <source>
        <dbReference type="SAM" id="MobiDB-lite"/>
    </source>
</evidence>
<proteinExistence type="predicted"/>
<feature type="compositionally biased region" description="Polar residues" evidence="1">
    <location>
        <begin position="162"/>
        <end position="173"/>
    </location>
</feature>
<sequence length="173" mass="18920">MERIWINVCAILATVITFAVYATAERCHVATFDISNNITGTEEVWCENGSQGMIYGIVALSSIVVVAAFLWVRIKRGYNFTGLHRQNMMVRDRLEFLGHPAPPSAPEAPKEERDSPPPYWACVPATAPPSGDATRAQIFSVDGQLPPSCPPAYELPYGGTATYDSNRGPSNMK</sequence>
<keyword evidence="5" id="KW-1185">Reference proteome</keyword>
<keyword evidence="3" id="KW-0732">Signal</keyword>
<name>A0ABD0JZ48_9CAEN</name>
<gene>
    <name evidence="4" type="ORF">BaRGS_00028819</name>
</gene>
<feature type="region of interest" description="Disordered" evidence="1">
    <location>
        <begin position="100"/>
        <end position="134"/>
    </location>
</feature>
<organism evidence="4 5">
    <name type="scientific">Batillaria attramentaria</name>
    <dbReference type="NCBI Taxonomy" id="370345"/>
    <lineage>
        <taxon>Eukaryota</taxon>
        <taxon>Metazoa</taxon>
        <taxon>Spiralia</taxon>
        <taxon>Lophotrochozoa</taxon>
        <taxon>Mollusca</taxon>
        <taxon>Gastropoda</taxon>
        <taxon>Caenogastropoda</taxon>
        <taxon>Sorbeoconcha</taxon>
        <taxon>Cerithioidea</taxon>
        <taxon>Batillariidae</taxon>
        <taxon>Batillaria</taxon>
    </lineage>
</organism>
<keyword evidence="2" id="KW-0812">Transmembrane</keyword>
<evidence type="ECO:0000256" key="2">
    <source>
        <dbReference type="SAM" id="Phobius"/>
    </source>
</evidence>
<keyword evidence="2" id="KW-0472">Membrane</keyword>
<reference evidence="4 5" key="1">
    <citation type="journal article" date="2023" name="Sci. Data">
        <title>Genome assembly of the Korean intertidal mud-creeper Batillaria attramentaria.</title>
        <authorList>
            <person name="Patra A.K."/>
            <person name="Ho P.T."/>
            <person name="Jun S."/>
            <person name="Lee S.J."/>
            <person name="Kim Y."/>
            <person name="Won Y.J."/>
        </authorList>
    </citation>
    <scope>NUCLEOTIDE SEQUENCE [LARGE SCALE GENOMIC DNA]</scope>
    <source>
        <strain evidence="4">Wonlab-2016</strain>
    </source>
</reference>
<accession>A0ABD0JZ48</accession>
<dbReference type="EMBL" id="JACVVK020000292">
    <property type="protein sequence ID" value="KAK7479911.1"/>
    <property type="molecule type" value="Genomic_DNA"/>
</dbReference>
<feature type="chain" id="PRO_5044839899" evidence="3">
    <location>
        <begin position="25"/>
        <end position="173"/>
    </location>
</feature>
<feature type="transmembrane region" description="Helical" evidence="2">
    <location>
        <begin position="53"/>
        <end position="72"/>
    </location>
</feature>
<feature type="signal peptide" evidence="3">
    <location>
        <begin position="1"/>
        <end position="24"/>
    </location>
</feature>
<dbReference type="AlphaFoldDB" id="A0ABD0JZ48"/>
<evidence type="ECO:0000313" key="5">
    <source>
        <dbReference type="Proteomes" id="UP001519460"/>
    </source>
</evidence>
<comment type="caution">
    <text evidence="4">The sequence shown here is derived from an EMBL/GenBank/DDBJ whole genome shotgun (WGS) entry which is preliminary data.</text>
</comment>
<evidence type="ECO:0000256" key="3">
    <source>
        <dbReference type="SAM" id="SignalP"/>
    </source>
</evidence>
<feature type="region of interest" description="Disordered" evidence="1">
    <location>
        <begin position="150"/>
        <end position="173"/>
    </location>
</feature>
<evidence type="ECO:0000313" key="4">
    <source>
        <dbReference type="EMBL" id="KAK7479911.1"/>
    </source>
</evidence>
<keyword evidence="2" id="KW-1133">Transmembrane helix</keyword>
<protein>
    <submittedName>
        <fullName evidence="4">Uncharacterized protein</fullName>
    </submittedName>
</protein>
<dbReference type="Proteomes" id="UP001519460">
    <property type="component" value="Unassembled WGS sequence"/>
</dbReference>